<dbReference type="InterPro" id="IPR029058">
    <property type="entry name" value="AB_hydrolase_fold"/>
</dbReference>
<gene>
    <name evidence="3" type="ORF">F7231_18335</name>
</gene>
<proteinExistence type="predicted"/>
<dbReference type="Pfam" id="PF19878">
    <property type="entry name" value="DUF6351"/>
    <property type="match status" value="1"/>
</dbReference>
<evidence type="ECO:0000313" key="3">
    <source>
        <dbReference type="EMBL" id="NID12137.1"/>
    </source>
</evidence>
<dbReference type="Gene3D" id="3.40.50.1820">
    <property type="entry name" value="alpha/beta hydrolase"/>
    <property type="match status" value="1"/>
</dbReference>
<feature type="signal peptide" evidence="1">
    <location>
        <begin position="1"/>
        <end position="27"/>
    </location>
</feature>
<dbReference type="EMBL" id="WAEL01000007">
    <property type="protein sequence ID" value="NID12137.1"/>
    <property type="molecule type" value="Genomic_DNA"/>
</dbReference>
<keyword evidence="1" id="KW-0732">Signal</keyword>
<accession>A0ABX0QMN8</accession>
<evidence type="ECO:0000313" key="4">
    <source>
        <dbReference type="Proteomes" id="UP000606008"/>
    </source>
</evidence>
<keyword evidence="4" id="KW-1185">Reference proteome</keyword>
<sequence>MKKTFIRQTYYWLLPALLGLLTGCSNELDSLTTRSESNTDVVHEVRQAKTVTLLDGTLSAFGCTVQTLKTGEIYQICKPANWNGDLIMYAHGYVSPYEPLAISTEADAIAPLLISQGYAFATTSYSVNGLAVQPGITDIVNLRKSFVKQYGRPGHVYLTGGSEGGLITTLAIERYPDLFDGGLALCGPCGDFQRQINRYVDFRVLFDYYFPGVLPGTAVAIPDQLMQNWQSVYVPLILGAMQANPVNTQKLLATADLIYAAESPATSAQAVLGLLWYDVFATRNATQVLKGQPADNTTSVYINPFGSPAENQQLNQQVQRFAGDKQAMKIIEKDYQTSAALRIPLVQMHTSGDFLVPFWHLPLYQQKTVLKGTAALFTPIPIPDRFGHCTFTETELATSFGLLVAKVTGQQPLLSQQLKALSLGNNGKLVRSVSITEQADVK</sequence>
<comment type="caution">
    <text evidence="3">The sequence shown here is derived from an EMBL/GenBank/DDBJ whole genome shotgun (WGS) entry which is preliminary data.</text>
</comment>
<reference evidence="4" key="2">
    <citation type="submission" date="2023-07" db="EMBL/GenBank/DDBJ databases">
        <authorList>
            <person name="Jung D.-H."/>
        </authorList>
    </citation>
    <scope>NUCLEOTIDE SEQUENCE [LARGE SCALE GENOMIC DNA]</scope>
    <source>
        <strain evidence="4">JA-25</strain>
    </source>
</reference>
<feature type="chain" id="PRO_5045892811" evidence="1">
    <location>
        <begin position="28"/>
        <end position="442"/>
    </location>
</feature>
<evidence type="ECO:0000256" key="1">
    <source>
        <dbReference type="SAM" id="SignalP"/>
    </source>
</evidence>
<dbReference type="RefSeq" id="WP_166693000.1">
    <property type="nucleotide sequence ID" value="NZ_WAEL01000007.1"/>
</dbReference>
<protein>
    <submittedName>
        <fullName evidence="3">Prolyl oligopeptidase family serine peptidase</fullName>
    </submittedName>
</protein>
<feature type="domain" description="DUF6351" evidence="2">
    <location>
        <begin position="78"/>
        <end position="216"/>
    </location>
</feature>
<organism evidence="3 4">
    <name type="scientific">Fibrivirga algicola</name>
    <dbReference type="NCBI Taxonomy" id="2950420"/>
    <lineage>
        <taxon>Bacteria</taxon>
        <taxon>Pseudomonadati</taxon>
        <taxon>Bacteroidota</taxon>
        <taxon>Cytophagia</taxon>
        <taxon>Cytophagales</taxon>
        <taxon>Spirosomataceae</taxon>
        <taxon>Fibrivirga</taxon>
    </lineage>
</organism>
<name>A0ABX0QMN8_9BACT</name>
<dbReference type="SUPFAM" id="SSF53474">
    <property type="entry name" value="alpha/beta-Hydrolases"/>
    <property type="match status" value="1"/>
</dbReference>
<dbReference type="PROSITE" id="PS51257">
    <property type="entry name" value="PROKAR_LIPOPROTEIN"/>
    <property type="match status" value="1"/>
</dbReference>
<reference evidence="4" key="1">
    <citation type="submission" date="2019-09" db="EMBL/GenBank/DDBJ databases">
        <authorList>
            <person name="Jung D.-H."/>
        </authorList>
    </citation>
    <scope>NUCLEOTIDE SEQUENCE [LARGE SCALE GENOMIC DNA]</scope>
    <source>
        <strain evidence="4">JA-25</strain>
    </source>
</reference>
<dbReference type="Proteomes" id="UP000606008">
    <property type="component" value="Unassembled WGS sequence"/>
</dbReference>
<dbReference type="InterPro" id="IPR045556">
    <property type="entry name" value="DUF6351"/>
</dbReference>
<evidence type="ECO:0000259" key="2">
    <source>
        <dbReference type="Pfam" id="PF19878"/>
    </source>
</evidence>